<gene>
    <name evidence="1" type="ORF">EV702DRAFT_104275</name>
</gene>
<evidence type="ECO:0000313" key="2">
    <source>
        <dbReference type="Proteomes" id="UP000714275"/>
    </source>
</evidence>
<sequence length="149" mass="16926">MLRWLVLFHRKPGYAPPRPSCQAHAWVRAPDMVPGDVIAGDARVKLDGPGTEVKSYELGLHYKEKIFWKLRPESEYRLMGANRDVFRRARMPFQNSGNPRYNEMQLAMQQLAPLQDSGQNKDLRSVHEEERIAFQIKAPLVGAEGAGIG</sequence>
<comment type="caution">
    <text evidence="1">The sequence shown here is derived from an EMBL/GenBank/DDBJ whole genome shotgun (WGS) entry which is preliminary data.</text>
</comment>
<dbReference type="AlphaFoldDB" id="A0A9P6ZZB6"/>
<dbReference type="EMBL" id="JABBWD010000012">
    <property type="protein sequence ID" value="KAG1779498.1"/>
    <property type="molecule type" value="Genomic_DNA"/>
</dbReference>
<accession>A0A9P6ZZB6</accession>
<organism evidence="1 2">
    <name type="scientific">Suillus placidus</name>
    <dbReference type="NCBI Taxonomy" id="48579"/>
    <lineage>
        <taxon>Eukaryota</taxon>
        <taxon>Fungi</taxon>
        <taxon>Dikarya</taxon>
        <taxon>Basidiomycota</taxon>
        <taxon>Agaricomycotina</taxon>
        <taxon>Agaricomycetes</taxon>
        <taxon>Agaricomycetidae</taxon>
        <taxon>Boletales</taxon>
        <taxon>Suillineae</taxon>
        <taxon>Suillaceae</taxon>
        <taxon>Suillus</taxon>
    </lineage>
</organism>
<reference evidence="1" key="1">
    <citation type="journal article" date="2020" name="New Phytol.">
        <title>Comparative genomics reveals dynamic genome evolution in host specialist ectomycorrhizal fungi.</title>
        <authorList>
            <person name="Lofgren L.A."/>
            <person name="Nguyen N.H."/>
            <person name="Vilgalys R."/>
            <person name="Ruytinx J."/>
            <person name="Liao H.L."/>
            <person name="Branco S."/>
            <person name="Kuo A."/>
            <person name="LaButti K."/>
            <person name="Lipzen A."/>
            <person name="Andreopoulos W."/>
            <person name="Pangilinan J."/>
            <person name="Riley R."/>
            <person name="Hundley H."/>
            <person name="Na H."/>
            <person name="Barry K."/>
            <person name="Grigoriev I.V."/>
            <person name="Stajich J.E."/>
            <person name="Kennedy P.G."/>
        </authorList>
    </citation>
    <scope>NUCLEOTIDE SEQUENCE</scope>
    <source>
        <strain evidence="1">DOB743</strain>
    </source>
</reference>
<protein>
    <submittedName>
        <fullName evidence="1">Uncharacterized protein</fullName>
    </submittedName>
</protein>
<evidence type="ECO:0000313" key="1">
    <source>
        <dbReference type="EMBL" id="KAG1779498.1"/>
    </source>
</evidence>
<dbReference type="OrthoDB" id="2590241at2759"/>
<keyword evidence="2" id="KW-1185">Reference proteome</keyword>
<proteinExistence type="predicted"/>
<name>A0A9P6ZZB6_9AGAM</name>
<dbReference type="Proteomes" id="UP000714275">
    <property type="component" value="Unassembled WGS sequence"/>
</dbReference>